<comment type="caution">
    <text evidence="8">The sequence shown here is derived from an EMBL/GenBank/DDBJ whole genome shotgun (WGS) entry which is preliminary data.</text>
</comment>
<dbReference type="Pfam" id="PF02453">
    <property type="entry name" value="Reticulon"/>
    <property type="match status" value="1"/>
</dbReference>
<feature type="region of interest" description="Disordered" evidence="6">
    <location>
        <begin position="367"/>
        <end position="390"/>
    </location>
</feature>
<feature type="domain" description="Reticulon" evidence="7">
    <location>
        <begin position="89"/>
        <end position="229"/>
    </location>
</feature>
<feature type="region of interest" description="Disordered" evidence="6">
    <location>
        <begin position="291"/>
        <end position="317"/>
    </location>
</feature>
<evidence type="ECO:0000313" key="9">
    <source>
        <dbReference type="Proteomes" id="UP000285084"/>
    </source>
</evidence>
<evidence type="ECO:0000313" key="8">
    <source>
        <dbReference type="EMBL" id="RKK65586.1"/>
    </source>
</evidence>
<comment type="subcellular location">
    <subcellularLocation>
        <location evidence="1">Endoplasmic reticulum membrane</location>
        <topology evidence="1">Multi-pass membrane protein</topology>
    </subcellularLocation>
</comment>
<protein>
    <recommendedName>
        <fullName evidence="7">Reticulon domain-containing protein</fullName>
    </recommendedName>
</protein>
<dbReference type="VEuPathDB" id="FungiDB:FOMG_18614"/>
<evidence type="ECO:0000256" key="5">
    <source>
        <dbReference type="ARBA" id="ARBA00023136"/>
    </source>
</evidence>
<proteinExistence type="predicted"/>
<dbReference type="InterPro" id="IPR003388">
    <property type="entry name" value="Reticulon"/>
</dbReference>
<evidence type="ECO:0000256" key="4">
    <source>
        <dbReference type="ARBA" id="ARBA00022989"/>
    </source>
</evidence>
<accession>A0A420MC11</accession>
<evidence type="ECO:0000256" key="3">
    <source>
        <dbReference type="ARBA" id="ARBA00022824"/>
    </source>
</evidence>
<evidence type="ECO:0000256" key="6">
    <source>
        <dbReference type="SAM" id="MobiDB-lite"/>
    </source>
</evidence>
<dbReference type="Proteomes" id="UP000285084">
    <property type="component" value="Unassembled WGS sequence"/>
</dbReference>
<keyword evidence="4" id="KW-1133">Transmembrane helix</keyword>
<evidence type="ECO:0000259" key="7">
    <source>
        <dbReference type="Pfam" id="PF02453"/>
    </source>
</evidence>
<evidence type="ECO:0000256" key="1">
    <source>
        <dbReference type="ARBA" id="ARBA00004477"/>
    </source>
</evidence>
<dbReference type="VEuPathDB" id="FungiDB:HZS61_010607"/>
<keyword evidence="2" id="KW-0812">Transmembrane</keyword>
<dbReference type="VEuPathDB" id="FungiDB:FOC1_g10007662"/>
<dbReference type="AlphaFoldDB" id="A0A420MC11"/>
<evidence type="ECO:0000256" key="2">
    <source>
        <dbReference type="ARBA" id="ARBA00022692"/>
    </source>
</evidence>
<dbReference type="VEuPathDB" id="FungiDB:FOXG_12098"/>
<dbReference type="EMBL" id="MRCX01000394">
    <property type="protein sequence ID" value="RKK65586.1"/>
    <property type="molecule type" value="Genomic_DNA"/>
</dbReference>
<gene>
    <name evidence="8" type="ORF">BFJ69_g16151</name>
</gene>
<feature type="compositionally biased region" description="Polar residues" evidence="6">
    <location>
        <begin position="292"/>
        <end position="317"/>
    </location>
</feature>
<name>A0A420MC11_FUSOX</name>
<dbReference type="VEuPathDB" id="FungiDB:FOIG_16362"/>
<keyword evidence="3" id="KW-0256">Endoplasmic reticulum</keyword>
<dbReference type="VEuPathDB" id="FungiDB:FOZG_13400"/>
<keyword evidence="5" id="KW-0472">Membrane</keyword>
<organism evidence="8 9">
    <name type="scientific">Fusarium oxysporum</name>
    <name type="common">Fusarium vascular wilt</name>
    <dbReference type="NCBI Taxonomy" id="5507"/>
    <lineage>
        <taxon>Eukaryota</taxon>
        <taxon>Fungi</taxon>
        <taxon>Dikarya</taxon>
        <taxon>Ascomycota</taxon>
        <taxon>Pezizomycotina</taxon>
        <taxon>Sordariomycetes</taxon>
        <taxon>Hypocreomycetidae</taxon>
        <taxon>Hypocreales</taxon>
        <taxon>Nectriaceae</taxon>
        <taxon>Fusarium</taxon>
        <taxon>Fusarium oxysporum species complex</taxon>
    </lineage>
</organism>
<sequence>MSAPAVVIIPVQANGAQQSEQDPSKLASAIQQTLEENISSNDRNLQGERGPLKELIGKIPMKNNIKKTGEYRSKQFGPTAHQDSLYKYINWEDPVRTLRSYLVALSILIGTHYLPLTQLTVKVGAVVFGIISLAEFVSRTFGPNTFLSRLRPKEYKTVPEPILNATLRDIHDFIQYAVVQVQKVIFGQDLGKTFAASLGFTAVFWLMKVASPFSLAVLGLSSLYIAPLINSPQGRTIAQDATARGKELASAATEKGNTLAGDSKAKATELTSKARETAGGVQQRVKNLAHNGKQTANELSTQASDRATDVSRATTENNESLKDMGIDAISKAPSIAKQNSGDVEQYALDRGYGDYRYDALGEENNASQFSTGIDDTPRQMAPHGTTADRVHYPNTVLENQDNMAASMSN</sequence>
<dbReference type="GO" id="GO:0005789">
    <property type="term" value="C:endoplasmic reticulum membrane"/>
    <property type="evidence" value="ECO:0007669"/>
    <property type="project" value="UniProtKB-SubCell"/>
</dbReference>
<reference evidence="8 9" key="1">
    <citation type="journal article" date="2018" name="Sci. Rep.">
        <title>Characterisation of pathogen-specific regions and novel effector candidates in Fusarium oxysporum f. sp. cepae.</title>
        <authorList>
            <person name="Armitage A.D."/>
            <person name="Taylor A."/>
            <person name="Sobczyk M.K."/>
            <person name="Baxter L."/>
            <person name="Greenfield B.P."/>
            <person name="Bates H.J."/>
            <person name="Wilson F."/>
            <person name="Jackson A.C."/>
            <person name="Ott S."/>
            <person name="Harrison R.J."/>
            <person name="Clarkson J.P."/>
        </authorList>
    </citation>
    <scope>NUCLEOTIDE SEQUENCE [LARGE SCALE GENOMIC DNA]</scope>
    <source>
        <strain evidence="8 9">Fo_A13</strain>
    </source>
</reference>
<dbReference type="VEuPathDB" id="FungiDB:FOC4_g10004942"/>